<reference evidence="1 2" key="1">
    <citation type="submission" date="2024-09" db="EMBL/GenBank/DDBJ databases">
        <title>Rethinking Asexuality: The Enigmatic Case of Functional Sexual Genes in Lepraria (Stereocaulaceae).</title>
        <authorList>
            <person name="Doellman M."/>
            <person name="Sun Y."/>
            <person name="Barcenas-Pena A."/>
            <person name="Lumbsch H.T."/>
            <person name="Grewe F."/>
        </authorList>
    </citation>
    <scope>NUCLEOTIDE SEQUENCE [LARGE SCALE GENOMIC DNA]</scope>
    <source>
        <strain evidence="1 2">Grewe 0041</strain>
    </source>
</reference>
<keyword evidence="2" id="KW-1185">Reference proteome</keyword>
<dbReference type="Proteomes" id="UP001590951">
    <property type="component" value="Unassembled WGS sequence"/>
</dbReference>
<evidence type="ECO:0000313" key="2">
    <source>
        <dbReference type="Proteomes" id="UP001590951"/>
    </source>
</evidence>
<protein>
    <submittedName>
        <fullName evidence="1">Uncharacterized protein</fullName>
    </submittedName>
</protein>
<comment type="caution">
    <text evidence="1">The sequence shown here is derived from an EMBL/GenBank/DDBJ whole genome shotgun (WGS) entry which is preliminary data.</text>
</comment>
<name>A0ABR4AVJ8_9LECA</name>
<evidence type="ECO:0000313" key="1">
    <source>
        <dbReference type="EMBL" id="KAL2049173.1"/>
    </source>
</evidence>
<dbReference type="EMBL" id="JBHFEH010000070">
    <property type="protein sequence ID" value="KAL2049173.1"/>
    <property type="molecule type" value="Genomic_DNA"/>
</dbReference>
<proteinExistence type="predicted"/>
<sequence>MEVPVLRTPLSRFSDGLQILASQIGDGLEEALEAICREIIFQWDYRNCMLKSHLLEQCKTAPRTKYTILGLKTTAERNIVRRAWHRRFEDADNEKVSGGTELSIWW</sequence>
<gene>
    <name evidence="1" type="ORF">ABVK25_010603</name>
</gene>
<organism evidence="1 2">
    <name type="scientific">Lepraria finkii</name>
    <dbReference type="NCBI Taxonomy" id="1340010"/>
    <lineage>
        <taxon>Eukaryota</taxon>
        <taxon>Fungi</taxon>
        <taxon>Dikarya</taxon>
        <taxon>Ascomycota</taxon>
        <taxon>Pezizomycotina</taxon>
        <taxon>Lecanoromycetes</taxon>
        <taxon>OSLEUM clade</taxon>
        <taxon>Lecanoromycetidae</taxon>
        <taxon>Lecanorales</taxon>
        <taxon>Lecanorineae</taxon>
        <taxon>Stereocaulaceae</taxon>
        <taxon>Lepraria</taxon>
    </lineage>
</organism>
<accession>A0ABR4AVJ8</accession>